<proteinExistence type="predicted"/>
<dbReference type="InterPro" id="IPR021109">
    <property type="entry name" value="Peptidase_aspartic_dom_sf"/>
</dbReference>
<dbReference type="Proteomes" id="UP000257109">
    <property type="component" value="Unassembled WGS sequence"/>
</dbReference>
<dbReference type="EMBL" id="QJKJ01003851">
    <property type="protein sequence ID" value="RDX96574.1"/>
    <property type="molecule type" value="Genomic_DNA"/>
</dbReference>
<evidence type="ECO:0000313" key="2">
    <source>
        <dbReference type="Proteomes" id="UP000257109"/>
    </source>
</evidence>
<reference evidence="1" key="1">
    <citation type="submission" date="2018-05" db="EMBL/GenBank/DDBJ databases">
        <title>Draft genome of Mucuna pruriens seed.</title>
        <authorList>
            <person name="Nnadi N.E."/>
            <person name="Vos R."/>
            <person name="Hasami M.H."/>
            <person name="Devisetty U.K."/>
            <person name="Aguiy J.C."/>
        </authorList>
    </citation>
    <scope>NUCLEOTIDE SEQUENCE [LARGE SCALE GENOMIC DNA]</scope>
    <source>
        <strain evidence="1">JCA_2017</strain>
    </source>
</reference>
<sequence>MTYQSFSAKKPKTDENLLRMFWRVETNILLLNAIKKVPNYAKFLKELCIHKRKKLKAGAKVGGVLSAFIQKGATAGTQPALLGKCRDPGIISVPCTIGDCTFANAMLDLVASINVMPALVYKSIVQPVDILEVVLIQVNELTFPANFYVLDMEDETFEKESTLILGWPFLMMARRKIDVYAGTLSMEFGDNLVQFNIFEAMKHPTEDHSFYSIDLIKELVKEFTQLDFGSDN</sequence>
<dbReference type="PANTHER" id="PTHR33067:SF15">
    <property type="entry name" value="RNA-DIRECTED DNA POLYMERASE"/>
    <property type="match status" value="1"/>
</dbReference>
<dbReference type="AlphaFoldDB" id="A0A371H183"/>
<accession>A0A371H183</accession>
<protein>
    <submittedName>
        <fullName evidence="1">Uncharacterized protein</fullName>
    </submittedName>
</protein>
<keyword evidence="2" id="KW-1185">Reference proteome</keyword>
<dbReference type="Gene3D" id="2.40.70.10">
    <property type="entry name" value="Acid Proteases"/>
    <property type="match status" value="1"/>
</dbReference>
<gene>
    <name evidence="1" type="ORF">CR513_20749</name>
</gene>
<dbReference type="PANTHER" id="PTHR33067">
    <property type="entry name" value="RNA-DIRECTED DNA POLYMERASE-RELATED"/>
    <property type="match status" value="1"/>
</dbReference>
<dbReference type="OrthoDB" id="1433126at2759"/>
<evidence type="ECO:0000313" key="1">
    <source>
        <dbReference type="EMBL" id="RDX96574.1"/>
    </source>
</evidence>
<name>A0A371H183_MUCPR</name>
<feature type="non-terminal residue" evidence="1">
    <location>
        <position position="1"/>
    </location>
</feature>
<comment type="caution">
    <text evidence="1">The sequence shown here is derived from an EMBL/GenBank/DDBJ whole genome shotgun (WGS) entry which is preliminary data.</text>
</comment>
<organism evidence="1 2">
    <name type="scientific">Mucuna pruriens</name>
    <name type="common">Velvet bean</name>
    <name type="synonym">Dolichos pruriens</name>
    <dbReference type="NCBI Taxonomy" id="157652"/>
    <lineage>
        <taxon>Eukaryota</taxon>
        <taxon>Viridiplantae</taxon>
        <taxon>Streptophyta</taxon>
        <taxon>Embryophyta</taxon>
        <taxon>Tracheophyta</taxon>
        <taxon>Spermatophyta</taxon>
        <taxon>Magnoliopsida</taxon>
        <taxon>eudicotyledons</taxon>
        <taxon>Gunneridae</taxon>
        <taxon>Pentapetalae</taxon>
        <taxon>rosids</taxon>
        <taxon>fabids</taxon>
        <taxon>Fabales</taxon>
        <taxon>Fabaceae</taxon>
        <taxon>Papilionoideae</taxon>
        <taxon>50 kb inversion clade</taxon>
        <taxon>NPAAA clade</taxon>
        <taxon>indigoferoid/millettioid clade</taxon>
        <taxon>Phaseoleae</taxon>
        <taxon>Mucuna</taxon>
    </lineage>
</organism>